<organism evidence="2 3">
    <name type="scientific">Salegentibacter salinarum</name>
    <dbReference type="NCBI Taxonomy" id="447422"/>
    <lineage>
        <taxon>Bacteria</taxon>
        <taxon>Pseudomonadati</taxon>
        <taxon>Bacteroidota</taxon>
        <taxon>Flavobacteriia</taxon>
        <taxon>Flavobacteriales</taxon>
        <taxon>Flavobacteriaceae</taxon>
        <taxon>Salegentibacter</taxon>
    </lineage>
</organism>
<protein>
    <recommendedName>
        <fullName evidence="1">BLUF domain-containing protein</fullName>
    </recommendedName>
</protein>
<name>A0A2N0TNV2_9FLAO</name>
<dbReference type="EMBL" id="LKTS01000046">
    <property type="protein sequence ID" value="PKD16421.1"/>
    <property type="molecule type" value="Genomic_DNA"/>
</dbReference>
<sequence length="128" mass="14717">MSNKTEETSDMQVEQLLEGSFTNNTSSGVKGLLLYSEGNFFQIIEGEKVFILDLFETIKKDPRHYGIIQVIGRDIEQGAFDGYKTDIITGDIKYLTVIPKEYTDTLEGLPWDLRKIMERMLKTFIDTH</sequence>
<keyword evidence="3" id="KW-1185">Reference proteome</keyword>
<dbReference type="Gene3D" id="3.30.70.100">
    <property type="match status" value="1"/>
</dbReference>
<dbReference type="GO" id="GO:0071949">
    <property type="term" value="F:FAD binding"/>
    <property type="evidence" value="ECO:0007669"/>
    <property type="project" value="InterPro"/>
</dbReference>
<evidence type="ECO:0000313" key="3">
    <source>
        <dbReference type="Proteomes" id="UP000232673"/>
    </source>
</evidence>
<reference evidence="2 3" key="1">
    <citation type="submission" date="2015-10" db="EMBL/GenBank/DDBJ databases">
        <title>Draft genome sequence of Salegentibacter salinarum KCTC 12975.</title>
        <authorList>
            <person name="Lin W."/>
            <person name="Zheng Q."/>
        </authorList>
    </citation>
    <scope>NUCLEOTIDE SEQUENCE [LARGE SCALE GENOMIC DNA]</scope>
    <source>
        <strain evidence="2 3">KCTC 12975</strain>
    </source>
</reference>
<dbReference type="InterPro" id="IPR007024">
    <property type="entry name" value="BLUF_domain"/>
</dbReference>
<dbReference type="SMART" id="SM01034">
    <property type="entry name" value="BLUF"/>
    <property type="match status" value="1"/>
</dbReference>
<dbReference type="InterPro" id="IPR036046">
    <property type="entry name" value="Acylphosphatase-like_dom_sf"/>
</dbReference>
<gene>
    <name evidence="2" type="ORF">APR41_08730</name>
</gene>
<dbReference type="STRING" id="447422.SAMN05660903_01780"/>
<dbReference type="Pfam" id="PF04940">
    <property type="entry name" value="BLUF"/>
    <property type="match status" value="1"/>
</dbReference>
<dbReference type="GO" id="GO:0009882">
    <property type="term" value="F:blue light photoreceptor activity"/>
    <property type="evidence" value="ECO:0007669"/>
    <property type="project" value="InterPro"/>
</dbReference>
<evidence type="ECO:0000259" key="1">
    <source>
        <dbReference type="PROSITE" id="PS50925"/>
    </source>
</evidence>
<dbReference type="SUPFAM" id="SSF54975">
    <property type="entry name" value="Acylphosphatase/BLUF domain-like"/>
    <property type="match status" value="1"/>
</dbReference>
<accession>A0A2N0TNV2</accession>
<dbReference type="Proteomes" id="UP000232673">
    <property type="component" value="Unassembled WGS sequence"/>
</dbReference>
<proteinExistence type="predicted"/>
<feature type="domain" description="BLUF" evidence="1">
    <location>
        <begin position="1"/>
        <end position="86"/>
    </location>
</feature>
<dbReference type="PROSITE" id="PS50925">
    <property type="entry name" value="BLUF"/>
    <property type="match status" value="1"/>
</dbReference>
<comment type="caution">
    <text evidence="2">The sequence shown here is derived from an EMBL/GenBank/DDBJ whole genome shotgun (WGS) entry which is preliminary data.</text>
</comment>
<evidence type="ECO:0000313" key="2">
    <source>
        <dbReference type="EMBL" id="PKD16421.1"/>
    </source>
</evidence>
<dbReference type="AlphaFoldDB" id="A0A2N0TNV2"/>